<dbReference type="SUPFAM" id="SSF52540">
    <property type="entry name" value="P-loop containing nucleoside triphosphate hydrolases"/>
    <property type="match status" value="1"/>
</dbReference>
<dbReference type="InterPro" id="IPR006073">
    <property type="entry name" value="GTP-bd"/>
</dbReference>
<dbReference type="EMBL" id="MU863884">
    <property type="protein sequence ID" value="KAK4204089.1"/>
    <property type="molecule type" value="Genomic_DNA"/>
</dbReference>
<feature type="compositionally biased region" description="Acidic residues" evidence="3">
    <location>
        <begin position="193"/>
        <end position="202"/>
    </location>
</feature>
<evidence type="ECO:0000259" key="5">
    <source>
        <dbReference type="PROSITE" id="PS51883"/>
    </source>
</evidence>
<dbReference type="PANTHER" id="PTHR11702:SF31">
    <property type="entry name" value="MITOCHONDRIAL RIBOSOME-ASSOCIATED GTPASE 2"/>
    <property type="match status" value="1"/>
</dbReference>
<proteinExistence type="predicted"/>
<dbReference type="GO" id="GO:0005739">
    <property type="term" value="C:mitochondrion"/>
    <property type="evidence" value="ECO:0007669"/>
    <property type="project" value="TreeGrafter"/>
</dbReference>
<dbReference type="Pfam" id="PF01018">
    <property type="entry name" value="GTP1_OBG"/>
    <property type="match status" value="2"/>
</dbReference>
<dbReference type="InterPro" id="IPR006169">
    <property type="entry name" value="GTP1_OBG_dom"/>
</dbReference>
<dbReference type="CDD" id="cd01898">
    <property type="entry name" value="Obg"/>
    <property type="match status" value="1"/>
</dbReference>
<dbReference type="InterPro" id="IPR027417">
    <property type="entry name" value="P-loop_NTPase"/>
</dbReference>
<dbReference type="GO" id="GO:0003924">
    <property type="term" value="F:GTPase activity"/>
    <property type="evidence" value="ECO:0007669"/>
    <property type="project" value="InterPro"/>
</dbReference>
<keyword evidence="1" id="KW-0547">Nucleotide-binding</keyword>
<dbReference type="GO" id="GO:0042254">
    <property type="term" value="P:ribosome biogenesis"/>
    <property type="evidence" value="ECO:0007669"/>
    <property type="project" value="UniProtKB-UniRule"/>
</dbReference>
<dbReference type="PROSITE" id="PS51883">
    <property type="entry name" value="OBG"/>
    <property type="match status" value="1"/>
</dbReference>
<dbReference type="Gene3D" id="3.40.50.300">
    <property type="entry name" value="P-loop containing nucleotide triphosphate hydrolases"/>
    <property type="match status" value="1"/>
</dbReference>
<keyword evidence="7" id="KW-1185">Reference proteome</keyword>
<dbReference type="AlphaFoldDB" id="A0AAN6XNT0"/>
<dbReference type="InterPro" id="IPR045086">
    <property type="entry name" value="OBG_GTPase"/>
</dbReference>
<keyword evidence="2" id="KW-0342">GTP-binding</keyword>
<evidence type="ECO:0000313" key="7">
    <source>
        <dbReference type="Proteomes" id="UP001303160"/>
    </source>
</evidence>
<dbReference type="SUPFAM" id="SSF82051">
    <property type="entry name" value="Obg GTP-binding protein N-terminal domain"/>
    <property type="match status" value="1"/>
</dbReference>
<reference evidence="6" key="2">
    <citation type="submission" date="2023-05" db="EMBL/GenBank/DDBJ databases">
        <authorList>
            <consortium name="Lawrence Berkeley National Laboratory"/>
            <person name="Steindorff A."/>
            <person name="Hensen N."/>
            <person name="Bonometti L."/>
            <person name="Westerberg I."/>
            <person name="Brannstrom I.O."/>
            <person name="Guillou S."/>
            <person name="Cros-Aarteil S."/>
            <person name="Calhoun S."/>
            <person name="Haridas S."/>
            <person name="Kuo A."/>
            <person name="Mondo S."/>
            <person name="Pangilinan J."/>
            <person name="Riley R."/>
            <person name="Labutti K."/>
            <person name="Andreopoulos B."/>
            <person name="Lipzen A."/>
            <person name="Chen C."/>
            <person name="Yanf M."/>
            <person name="Daum C."/>
            <person name="Ng V."/>
            <person name="Clum A."/>
            <person name="Ohm R."/>
            <person name="Martin F."/>
            <person name="Silar P."/>
            <person name="Natvig D."/>
            <person name="Lalanne C."/>
            <person name="Gautier V."/>
            <person name="Ament-Velasquez S.L."/>
            <person name="Kruys A."/>
            <person name="Hutchinson M.I."/>
            <person name="Powell A.J."/>
            <person name="Barry K."/>
            <person name="Miller A.N."/>
            <person name="Grigoriev I.V."/>
            <person name="Debuchy R."/>
            <person name="Gladieux P."/>
            <person name="Thoren M.H."/>
            <person name="Johannesson H."/>
        </authorList>
    </citation>
    <scope>NUCLEOTIDE SEQUENCE</scope>
    <source>
        <strain evidence="6">CBS 315.58</strain>
    </source>
</reference>
<protein>
    <submittedName>
        <fullName evidence="6">Uncharacterized protein</fullName>
    </submittedName>
</protein>
<dbReference type="Proteomes" id="UP001303160">
    <property type="component" value="Unassembled WGS sequence"/>
</dbReference>
<evidence type="ECO:0000313" key="6">
    <source>
        <dbReference type="EMBL" id="KAK4204089.1"/>
    </source>
</evidence>
<organism evidence="6 7">
    <name type="scientific">Triangularia verruculosa</name>
    <dbReference type="NCBI Taxonomy" id="2587418"/>
    <lineage>
        <taxon>Eukaryota</taxon>
        <taxon>Fungi</taxon>
        <taxon>Dikarya</taxon>
        <taxon>Ascomycota</taxon>
        <taxon>Pezizomycotina</taxon>
        <taxon>Sordariomycetes</taxon>
        <taxon>Sordariomycetidae</taxon>
        <taxon>Sordariales</taxon>
        <taxon>Podosporaceae</taxon>
        <taxon>Triangularia</taxon>
    </lineage>
</organism>
<evidence type="ECO:0000259" key="4">
    <source>
        <dbReference type="PROSITE" id="PS51710"/>
    </source>
</evidence>
<evidence type="ECO:0000256" key="1">
    <source>
        <dbReference type="ARBA" id="ARBA00022741"/>
    </source>
</evidence>
<dbReference type="InterPro" id="IPR031167">
    <property type="entry name" value="G_OBG"/>
</dbReference>
<name>A0AAN6XNT0_9PEZI</name>
<dbReference type="InterPro" id="IPR036726">
    <property type="entry name" value="GTP1_OBG_dom_sf"/>
</dbReference>
<evidence type="ECO:0000256" key="2">
    <source>
        <dbReference type="ARBA" id="ARBA00023134"/>
    </source>
</evidence>
<accession>A0AAN6XNT0</accession>
<dbReference type="Gene3D" id="2.70.210.12">
    <property type="entry name" value="GTP1/OBG domain"/>
    <property type="match status" value="1"/>
</dbReference>
<reference evidence="6" key="1">
    <citation type="journal article" date="2023" name="Mol. Phylogenet. Evol.">
        <title>Genome-scale phylogeny and comparative genomics of the fungal order Sordariales.</title>
        <authorList>
            <person name="Hensen N."/>
            <person name="Bonometti L."/>
            <person name="Westerberg I."/>
            <person name="Brannstrom I.O."/>
            <person name="Guillou S."/>
            <person name="Cros-Aarteil S."/>
            <person name="Calhoun S."/>
            <person name="Haridas S."/>
            <person name="Kuo A."/>
            <person name="Mondo S."/>
            <person name="Pangilinan J."/>
            <person name="Riley R."/>
            <person name="LaButti K."/>
            <person name="Andreopoulos B."/>
            <person name="Lipzen A."/>
            <person name="Chen C."/>
            <person name="Yan M."/>
            <person name="Daum C."/>
            <person name="Ng V."/>
            <person name="Clum A."/>
            <person name="Steindorff A."/>
            <person name="Ohm R.A."/>
            <person name="Martin F."/>
            <person name="Silar P."/>
            <person name="Natvig D.O."/>
            <person name="Lalanne C."/>
            <person name="Gautier V."/>
            <person name="Ament-Velasquez S.L."/>
            <person name="Kruys A."/>
            <person name="Hutchinson M.I."/>
            <person name="Powell A.J."/>
            <person name="Barry K."/>
            <person name="Miller A.N."/>
            <person name="Grigoriev I.V."/>
            <person name="Debuchy R."/>
            <person name="Gladieux P."/>
            <person name="Hiltunen Thoren M."/>
            <person name="Johannesson H."/>
        </authorList>
    </citation>
    <scope>NUCLEOTIDE SEQUENCE</scope>
    <source>
        <strain evidence="6">CBS 315.58</strain>
    </source>
</reference>
<evidence type="ECO:0000256" key="3">
    <source>
        <dbReference type="SAM" id="MobiDB-lite"/>
    </source>
</evidence>
<comment type="caution">
    <text evidence="6">The sequence shown here is derived from an EMBL/GenBank/DDBJ whole genome shotgun (WGS) entry which is preliminary data.</text>
</comment>
<gene>
    <name evidence="6" type="ORF">QBC40DRAFT_273352</name>
</gene>
<dbReference type="PRINTS" id="PR00326">
    <property type="entry name" value="GTP1OBG"/>
</dbReference>
<sequence length="562" mass="61221">MACRGSRGPRVFLPFLYPSIFGPNGSHISRFNLAVNGRRYASTDPSRQDDTEYATTRLNPSPDDYSMPNFADKAKLTLHAGPGGHGCISFLREAYMADGPPNGGDGGHGGSIYIQAIHGETSLHKLARRKFVRAGRGKTGQGSAKGGQRGDDVVLSVPVGTVVREISRDDPEAVEEYLTKKRRRRRREPVPVEMDEDGEPLEDPDRKKWILYPGMSSSERKRVELPDLPHRDRILKQPKAPVYLDLSRPSPRPILLAAGGLGGLGNPHFVSKNLRKPMFATRGENAMTMEIEMELKLLADVGLVGLPNAGKSTLLRAVSNSRARVGNWAFTTLQPNIGTVVLDDNKRRPVVKSFQTASDDVSDDPWAEPAEPELKQRTKFTIADIPGLIEGAHLDRGLGIAFLRHVERAGVLAFVIDLGNGNAVEALKALWLEVGLYAQMREDEEQQREREAAIDWSASAGEDATNDFWTSSGVAKTVNAGAGLHIAGKPWFVVATKGDLPNTQENFAELRHYLGAVSRGDEPHPSGVEGAWTKDCAAIPVSAINGHGVDRVIHWTVGLLDG</sequence>
<dbReference type="Pfam" id="PF01926">
    <property type="entry name" value="MMR_HSR1"/>
    <property type="match status" value="1"/>
</dbReference>
<feature type="domain" description="OBG-type G" evidence="4">
    <location>
        <begin position="299"/>
        <end position="561"/>
    </location>
</feature>
<feature type="region of interest" description="Disordered" evidence="3">
    <location>
        <begin position="41"/>
        <end position="66"/>
    </location>
</feature>
<dbReference type="GO" id="GO:0005525">
    <property type="term" value="F:GTP binding"/>
    <property type="evidence" value="ECO:0007669"/>
    <property type="project" value="UniProtKB-KW"/>
</dbReference>
<dbReference type="PROSITE" id="PS51710">
    <property type="entry name" value="G_OBG"/>
    <property type="match status" value="1"/>
</dbReference>
<feature type="region of interest" description="Disordered" evidence="3">
    <location>
        <begin position="182"/>
        <end position="205"/>
    </location>
</feature>
<feature type="domain" description="Obg" evidence="5">
    <location>
        <begin position="68"/>
        <end position="298"/>
    </location>
</feature>
<dbReference type="PANTHER" id="PTHR11702">
    <property type="entry name" value="DEVELOPMENTALLY REGULATED GTP-BINDING PROTEIN-RELATED"/>
    <property type="match status" value="1"/>
</dbReference>